<reference evidence="1" key="2">
    <citation type="submission" date="2025-08" db="UniProtKB">
        <authorList>
            <consortium name="Ensembl"/>
        </authorList>
    </citation>
    <scope>IDENTIFICATION</scope>
</reference>
<proteinExistence type="predicted"/>
<dbReference type="GeneTree" id="ENSGT00940000169426"/>
<dbReference type="Proteomes" id="UP000007875">
    <property type="component" value="Unassembled WGS sequence"/>
</dbReference>
<dbReference type="HOGENOM" id="CLU_1975461_0_0_1"/>
<dbReference type="Ensembl" id="ENSCSAVT00000007511.1">
    <property type="protein sequence ID" value="ENSCSAVP00000007414.1"/>
    <property type="gene ID" value="ENSCSAVG00000004433.1"/>
</dbReference>
<evidence type="ECO:0000313" key="1">
    <source>
        <dbReference type="Ensembl" id="ENSCSAVP00000007414.1"/>
    </source>
</evidence>
<accession>H2YQ06</accession>
<reference evidence="1" key="3">
    <citation type="submission" date="2025-09" db="UniProtKB">
        <authorList>
            <consortium name="Ensembl"/>
        </authorList>
    </citation>
    <scope>IDENTIFICATION</scope>
</reference>
<protein>
    <submittedName>
        <fullName evidence="1">Uncharacterized protein</fullName>
    </submittedName>
</protein>
<sequence>FFLPISSLGWCDRVARKYGYDDSWEELGDSELKESKQQAERNNNLPHQSGIRRFFSYLTGGDRQMKQPQVAKETPPRHQVIEDDTNLLDKNDIRQLLPDVTVTASEVQRISEMGATASSEERNDFSP</sequence>
<dbReference type="AlphaFoldDB" id="H2YQ06"/>
<reference evidence="2" key="1">
    <citation type="submission" date="2003-08" db="EMBL/GenBank/DDBJ databases">
        <authorList>
            <person name="Birren B."/>
            <person name="Nusbaum C."/>
            <person name="Abebe A."/>
            <person name="Abouelleil A."/>
            <person name="Adekoya E."/>
            <person name="Ait-zahra M."/>
            <person name="Allen N."/>
            <person name="Allen T."/>
            <person name="An P."/>
            <person name="Anderson M."/>
            <person name="Anderson S."/>
            <person name="Arachchi H."/>
            <person name="Armbruster J."/>
            <person name="Bachantsang P."/>
            <person name="Baldwin J."/>
            <person name="Barry A."/>
            <person name="Bayul T."/>
            <person name="Blitshsteyn B."/>
            <person name="Bloom T."/>
            <person name="Blye J."/>
            <person name="Boguslavskiy L."/>
            <person name="Borowsky M."/>
            <person name="Boukhgalter B."/>
            <person name="Brunache A."/>
            <person name="Butler J."/>
            <person name="Calixte N."/>
            <person name="Calvo S."/>
            <person name="Camarata J."/>
            <person name="Campo K."/>
            <person name="Chang J."/>
            <person name="Cheshatsang Y."/>
            <person name="Citroen M."/>
            <person name="Collymore A."/>
            <person name="Considine T."/>
            <person name="Cook A."/>
            <person name="Cooke P."/>
            <person name="Corum B."/>
            <person name="Cuomo C."/>
            <person name="David R."/>
            <person name="Dawoe T."/>
            <person name="Degray S."/>
            <person name="Dodge S."/>
            <person name="Dooley K."/>
            <person name="Dorje P."/>
            <person name="Dorjee K."/>
            <person name="Dorris L."/>
            <person name="Duffey N."/>
            <person name="Dupes A."/>
            <person name="Elkins T."/>
            <person name="Engels R."/>
            <person name="Erickson J."/>
            <person name="Farina A."/>
            <person name="Faro S."/>
            <person name="Ferreira P."/>
            <person name="Fischer H."/>
            <person name="Fitzgerald M."/>
            <person name="Foley K."/>
            <person name="Gage D."/>
            <person name="Galagan J."/>
            <person name="Gearin G."/>
            <person name="Gnerre S."/>
            <person name="Gnirke A."/>
            <person name="Goyette A."/>
            <person name="Graham J."/>
            <person name="Grandbois E."/>
            <person name="Gyaltsen K."/>
            <person name="Hafez N."/>
            <person name="Hagopian D."/>
            <person name="Hagos B."/>
            <person name="Hall J."/>
            <person name="Hatcher B."/>
            <person name="Heller A."/>
            <person name="Higgins H."/>
            <person name="Honan T."/>
            <person name="Horn A."/>
            <person name="Houde N."/>
            <person name="Hughes L."/>
            <person name="Hulme W."/>
            <person name="Husby E."/>
            <person name="Iliev I."/>
            <person name="Jaffe D."/>
            <person name="Jones C."/>
            <person name="Kamal M."/>
            <person name="Kamat A."/>
            <person name="Kamvysselis M."/>
            <person name="Karlsson E."/>
            <person name="Kells C."/>
            <person name="Kieu A."/>
            <person name="Kisner P."/>
            <person name="Kodira C."/>
            <person name="Kulbokas E."/>
            <person name="Labutti K."/>
            <person name="Lama D."/>
            <person name="Landers T."/>
            <person name="Leger J."/>
            <person name="Levine S."/>
            <person name="Lewis D."/>
            <person name="Lewis T."/>
            <person name="Lindblad-toh K."/>
            <person name="Liu X."/>
            <person name="Lokyitsang T."/>
            <person name="Lokyitsang Y."/>
            <person name="Lucien O."/>
            <person name="Lui A."/>
            <person name="Ma L.J."/>
            <person name="Mabbitt R."/>
            <person name="Macdonald J."/>
            <person name="Maclean C."/>
            <person name="Major J."/>
            <person name="Manning J."/>
            <person name="Marabella R."/>
            <person name="Maru K."/>
            <person name="Matthews C."/>
            <person name="Mauceli E."/>
            <person name="Mccarthy M."/>
            <person name="Mcdonough S."/>
            <person name="Mcghee T."/>
            <person name="Meldrim J."/>
            <person name="Meneus L."/>
            <person name="Mesirov J."/>
            <person name="Mihalev A."/>
            <person name="Mihova T."/>
            <person name="Mikkelsen T."/>
            <person name="Mlenga V."/>
            <person name="Moru K."/>
            <person name="Mozes J."/>
            <person name="Mulrain L."/>
            <person name="Munson G."/>
            <person name="Naylor J."/>
            <person name="Newes C."/>
            <person name="Nguyen C."/>
            <person name="Nguyen N."/>
            <person name="Nguyen T."/>
            <person name="Nicol R."/>
            <person name="Nielsen C."/>
            <person name="Nizzari M."/>
            <person name="Norbu C."/>
            <person name="Norbu N."/>
            <person name="O'donnell P."/>
            <person name="Okoawo O."/>
            <person name="O'leary S."/>
            <person name="Omotosho B."/>
            <person name="O'neill K."/>
            <person name="Osman S."/>
            <person name="Parker S."/>
            <person name="Perrin D."/>
            <person name="Phunkhang P."/>
            <person name="Piqani B."/>
            <person name="Purcell S."/>
            <person name="Rachupka T."/>
            <person name="Ramasamy U."/>
            <person name="Rameau R."/>
            <person name="Ray V."/>
            <person name="Raymond C."/>
            <person name="Retta R."/>
            <person name="Richardson S."/>
            <person name="Rise C."/>
            <person name="Rodriguez J."/>
            <person name="Rogers J."/>
            <person name="Rogov P."/>
            <person name="Rutman M."/>
            <person name="Schupbach R."/>
            <person name="Seaman C."/>
            <person name="Settipalli S."/>
            <person name="Sharpe T."/>
            <person name="Sheridan J."/>
            <person name="Sherpa N."/>
            <person name="Shi J."/>
            <person name="Smirnov S."/>
            <person name="Smith C."/>
            <person name="Sougnez C."/>
            <person name="Spencer B."/>
            <person name="Stalker J."/>
            <person name="Stange-thomann N."/>
            <person name="Stavropoulos S."/>
            <person name="Stetson K."/>
            <person name="Stone C."/>
            <person name="Stone S."/>
            <person name="Stubbs M."/>
            <person name="Talamas J."/>
            <person name="Tchuinga P."/>
            <person name="Tenzing P."/>
            <person name="Tesfaye S."/>
            <person name="Theodore J."/>
            <person name="Thoulutsang Y."/>
            <person name="Topham K."/>
            <person name="Towey S."/>
            <person name="Tsamla T."/>
            <person name="Tsomo N."/>
            <person name="Vallee D."/>
            <person name="Vassiliev H."/>
            <person name="Venkataraman V."/>
            <person name="Vinson J."/>
            <person name="Vo A."/>
            <person name="Wade C."/>
            <person name="Wang S."/>
            <person name="Wangchuk T."/>
            <person name="Wangdi T."/>
            <person name="Whittaker C."/>
            <person name="Wilkinson J."/>
            <person name="Wu Y."/>
            <person name="Wyman D."/>
            <person name="Yadav S."/>
            <person name="Yang S."/>
            <person name="Yang X."/>
            <person name="Yeager S."/>
            <person name="Yee E."/>
            <person name="Young G."/>
            <person name="Zainoun J."/>
            <person name="Zembeck L."/>
            <person name="Zimmer A."/>
            <person name="Zody M."/>
            <person name="Lander E."/>
        </authorList>
    </citation>
    <scope>NUCLEOTIDE SEQUENCE [LARGE SCALE GENOMIC DNA]</scope>
</reference>
<organism evidence="1 2">
    <name type="scientific">Ciona savignyi</name>
    <name type="common">Pacific transparent sea squirt</name>
    <dbReference type="NCBI Taxonomy" id="51511"/>
    <lineage>
        <taxon>Eukaryota</taxon>
        <taxon>Metazoa</taxon>
        <taxon>Chordata</taxon>
        <taxon>Tunicata</taxon>
        <taxon>Ascidiacea</taxon>
        <taxon>Phlebobranchia</taxon>
        <taxon>Cionidae</taxon>
        <taxon>Ciona</taxon>
    </lineage>
</organism>
<name>H2YQ06_CIOSA</name>
<evidence type="ECO:0000313" key="2">
    <source>
        <dbReference type="Proteomes" id="UP000007875"/>
    </source>
</evidence>
<keyword evidence="2" id="KW-1185">Reference proteome</keyword>